<protein>
    <submittedName>
        <fullName evidence="1">Uncharacterized protein</fullName>
    </submittedName>
</protein>
<keyword evidence="2" id="KW-1185">Reference proteome</keyword>
<comment type="caution">
    <text evidence="1">The sequence shown here is derived from an EMBL/GenBank/DDBJ whole genome shotgun (WGS) entry which is preliminary data.</text>
</comment>
<name>A0ACC2LDS2_PERAE</name>
<reference evidence="1 2" key="1">
    <citation type="journal article" date="2022" name="Hortic Res">
        <title>A haplotype resolved chromosomal level avocado genome allows analysis of novel avocado genes.</title>
        <authorList>
            <person name="Nath O."/>
            <person name="Fletcher S.J."/>
            <person name="Hayward A."/>
            <person name="Shaw L.M."/>
            <person name="Masouleh A.K."/>
            <person name="Furtado A."/>
            <person name="Henry R.J."/>
            <person name="Mitter N."/>
        </authorList>
    </citation>
    <scope>NUCLEOTIDE SEQUENCE [LARGE SCALE GENOMIC DNA]</scope>
    <source>
        <strain evidence="2">cv. Hass</strain>
    </source>
</reference>
<evidence type="ECO:0000313" key="1">
    <source>
        <dbReference type="EMBL" id="KAJ8631601.1"/>
    </source>
</evidence>
<proteinExistence type="predicted"/>
<sequence length="129" mass="14297">MAIHLAATLPVPASTCNALESAMRQFLWSGNANSSKINYVNWATVSLAKVEGGLGIRRLFEVNAASLITLGWKASTRNSIWSSWFKNRYFKHNPIWSPANTIYGSCMWKKIRNLASHIQHGSSLVFGNG</sequence>
<dbReference type="EMBL" id="CM056815">
    <property type="protein sequence ID" value="KAJ8631601.1"/>
    <property type="molecule type" value="Genomic_DNA"/>
</dbReference>
<gene>
    <name evidence="1" type="ORF">MRB53_024924</name>
</gene>
<dbReference type="Proteomes" id="UP001234297">
    <property type="component" value="Chromosome 7"/>
</dbReference>
<accession>A0ACC2LDS2</accession>
<evidence type="ECO:0000313" key="2">
    <source>
        <dbReference type="Proteomes" id="UP001234297"/>
    </source>
</evidence>
<organism evidence="1 2">
    <name type="scientific">Persea americana</name>
    <name type="common">Avocado</name>
    <dbReference type="NCBI Taxonomy" id="3435"/>
    <lineage>
        <taxon>Eukaryota</taxon>
        <taxon>Viridiplantae</taxon>
        <taxon>Streptophyta</taxon>
        <taxon>Embryophyta</taxon>
        <taxon>Tracheophyta</taxon>
        <taxon>Spermatophyta</taxon>
        <taxon>Magnoliopsida</taxon>
        <taxon>Magnoliidae</taxon>
        <taxon>Laurales</taxon>
        <taxon>Lauraceae</taxon>
        <taxon>Persea</taxon>
    </lineage>
</organism>